<feature type="compositionally biased region" description="Polar residues" evidence="1">
    <location>
        <begin position="30"/>
        <end position="44"/>
    </location>
</feature>
<evidence type="ECO:0000313" key="2">
    <source>
        <dbReference type="EMBL" id="GFY59452.1"/>
    </source>
</evidence>
<keyword evidence="3" id="KW-1185">Reference proteome</keyword>
<feature type="region of interest" description="Disordered" evidence="1">
    <location>
        <begin position="20"/>
        <end position="44"/>
    </location>
</feature>
<accession>A0A8X6XSK1</accession>
<protein>
    <submittedName>
        <fullName evidence="2">Uncharacterized protein</fullName>
    </submittedName>
</protein>
<gene>
    <name evidence="2" type="ORF">TNIN_241901</name>
</gene>
<evidence type="ECO:0000313" key="3">
    <source>
        <dbReference type="Proteomes" id="UP000886998"/>
    </source>
</evidence>
<dbReference type="AlphaFoldDB" id="A0A8X6XSK1"/>
<dbReference type="EMBL" id="BMAV01012620">
    <property type="protein sequence ID" value="GFY59452.1"/>
    <property type="molecule type" value="Genomic_DNA"/>
</dbReference>
<comment type="caution">
    <text evidence="2">The sequence shown here is derived from an EMBL/GenBank/DDBJ whole genome shotgun (WGS) entry which is preliminary data.</text>
</comment>
<dbReference type="Proteomes" id="UP000886998">
    <property type="component" value="Unassembled WGS sequence"/>
</dbReference>
<name>A0A8X6XSK1_9ARAC</name>
<reference evidence="2" key="1">
    <citation type="submission" date="2020-08" db="EMBL/GenBank/DDBJ databases">
        <title>Multicomponent nature underlies the extraordinary mechanical properties of spider dragline silk.</title>
        <authorList>
            <person name="Kono N."/>
            <person name="Nakamura H."/>
            <person name="Mori M."/>
            <person name="Yoshida Y."/>
            <person name="Ohtoshi R."/>
            <person name="Malay A.D."/>
            <person name="Moran D.A.P."/>
            <person name="Tomita M."/>
            <person name="Numata K."/>
            <person name="Arakawa K."/>
        </authorList>
    </citation>
    <scope>NUCLEOTIDE SEQUENCE</scope>
</reference>
<sequence>MFRSLRKFIRIDPFTPFIPSPGTLEREQKIGTSLPSSPSCKRPRTQWSSKIIDRSFLRFESSRLQQCCLMRKSFSGVEDRGGFVVVLYYFDPHLPILLEVVIHGPAVVEPVFALWRQN</sequence>
<evidence type="ECO:0000256" key="1">
    <source>
        <dbReference type="SAM" id="MobiDB-lite"/>
    </source>
</evidence>
<proteinExistence type="predicted"/>
<organism evidence="2 3">
    <name type="scientific">Trichonephila inaurata madagascariensis</name>
    <dbReference type="NCBI Taxonomy" id="2747483"/>
    <lineage>
        <taxon>Eukaryota</taxon>
        <taxon>Metazoa</taxon>
        <taxon>Ecdysozoa</taxon>
        <taxon>Arthropoda</taxon>
        <taxon>Chelicerata</taxon>
        <taxon>Arachnida</taxon>
        <taxon>Araneae</taxon>
        <taxon>Araneomorphae</taxon>
        <taxon>Entelegynae</taxon>
        <taxon>Araneoidea</taxon>
        <taxon>Nephilidae</taxon>
        <taxon>Trichonephila</taxon>
        <taxon>Trichonephila inaurata</taxon>
    </lineage>
</organism>